<accession>A0AAE1KKB8</accession>
<dbReference type="InterPro" id="IPR051283">
    <property type="entry name" value="Sec_Metabolite_Acyltrans"/>
</dbReference>
<keyword evidence="3" id="KW-1185">Reference proteome</keyword>
<dbReference type="InterPro" id="IPR023213">
    <property type="entry name" value="CAT-like_dom_sf"/>
</dbReference>
<protein>
    <submittedName>
        <fullName evidence="2">Uncharacterized protein</fullName>
    </submittedName>
</protein>
<organism evidence="2 3">
    <name type="scientific">Acacia crassicarpa</name>
    <name type="common">northern wattle</name>
    <dbReference type="NCBI Taxonomy" id="499986"/>
    <lineage>
        <taxon>Eukaryota</taxon>
        <taxon>Viridiplantae</taxon>
        <taxon>Streptophyta</taxon>
        <taxon>Embryophyta</taxon>
        <taxon>Tracheophyta</taxon>
        <taxon>Spermatophyta</taxon>
        <taxon>Magnoliopsida</taxon>
        <taxon>eudicotyledons</taxon>
        <taxon>Gunneridae</taxon>
        <taxon>Pentapetalae</taxon>
        <taxon>rosids</taxon>
        <taxon>fabids</taxon>
        <taxon>Fabales</taxon>
        <taxon>Fabaceae</taxon>
        <taxon>Caesalpinioideae</taxon>
        <taxon>mimosoid clade</taxon>
        <taxon>Acacieae</taxon>
        <taxon>Acacia</taxon>
    </lineage>
</organism>
<keyword evidence="1" id="KW-0808">Transferase</keyword>
<dbReference type="Proteomes" id="UP001293593">
    <property type="component" value="Unassembled WGS sequence"/>
</dbReference>
<comment type="caution">
    <text evidence="2">The sequence shown here is derived from an EMBL/GenBank/DDBJ whole genome shotgun (WGS) entry which is preliminary data.</text>
</comment>
<dbReference type="GO" id="GO:0016740">
    <property type="term" value="F:transferase activity"/>
    <property type="evidence" value="ECO:0007669"/>
    <property type="project" value="UniProtKB-KW"/>
</dbReference>
<evidence type="ECO:0000256" key="1">
    <source>
        <dbReference type="ARBA" id="ARBA00022679"/>
    </source>
</evidence>
<proteinExistence type="predicted"/>
<dbReference type="EMBL" id="JAWXYG010000003">
    <property type="protein sequence ID" value="KAK4277459.1"/>
    <property type="molecule type" value="Genomic_DNA"/>
</dbReference>
<evidence type="ECO:0000313" key="2">
    <source>
        <dbReference type="EMBL" id="KAK4277459.1"/>
    </source>
</evidence>
<dbReference type="AlphaFoldDB" id="A0AAE1KKB8"/>
<gene>
    <name evidence="2" type="ORF">QN277_015457</name>
</gene>
<name>A0AAE1KKB8_9FABA</name>
<sequence>MNSPSSVRRISECFIKPPPIPSNESNAICYLSPWDILMLSSHYIQNGESVGSSKWVRNKFDGQLTSCPGREGGGSINLEMCLPPTVMAVLESDDEFLNSVSLQTVSTF</sequence>
<dbReference type="PANTHER" id="PTHR31896:SF12">
    <property type="entry name" value="HXXXD-TYPE ACYL-TRANSFERASE FAMILY PROTEIN"/>
    <property type="match status" value="1"/>
</dbReference>
<reference evidence="2" key="1">
    <citation type="submission" date="2023-10" db="EMBL/GenBank/DDBJ databases">
        <title>Chromosome-level genome of the transformable northern wattle, Acacia crassicarpa.</title>
        <authorList>
            <person name="Massaro I."/>
            <person name="Sinha N.R."/>
            <person name="Poethig S."/>
            <person name="Leichty A.R."/>
        </authorList>
    </citation>
    <scope>NUCLEOTIDE SEQUENCE</scope>
    <source>
        <strain evidence="2">Acra3RX</strain>
        <tissue evidence="2">Leaf</tissue>
    </source>
</reference>
<dbReference type="PANTHER" id="PTHR31896">
    <property type="entry name" value="FAMILY REGULATORY PROTEIN, PUTATIVE (AFU_ORTHOLOGUE AFUA_3G14730)-RELATED"/>
    <property type="match status" value="1"/>
</dbReference>
<evidence type="ECO:0000313" key="3">
    <source>
        <dbReference type="Proteomes" id="UP001293593"/>
    </source>
</evidence>
<dbReference type="Gene3D" id="3.30.559.10">
    <property type="entry name" value="Chloramphenicol acetyltransferase-like domain"/>
    <property type="match status" value="1"/>
</dbReference>